<evidence type="ECO:0000313" key="2">
    <source>
        <dbReference type="EMBL" id="AIF46033.1"/>
    </source>
</evidence>
<organism evidence="2 3">
    <name type="scientific">Dyella japonica A8</name>
    <dbReference type="NCBI Taxonomy" id="1217721"/>
    <lineage>
        <taxon>Bacteria</taxon>
        <taxon>Pseudomonadati</taxon>
        <taxon>Pseudomonadota</taxon>
        <taxon>Gammaproteobacteria</taxon>
        <taxon>Lysobacterales</taxon>
        <taxon>Rhodanobacteraceae</taxon>
        <taxon>Dyella</taxon>
    </lineage>
</organism>
<dbReference type="EMBL" id="CP008884">
    <property type="protein sequence ID" value="AIF46033.1"/>
    <property type="molecule type" value="Genomic_DNA"/>
</dbReference>
<reference evidence="2 3" key="1">
    <citation type="submission" date="2014-07" db="EMBL/GenBank/DDBJ databases">
        <title>Complete Genome Sequence of Dyella japonica Strain A8 Isolated from Malaysian Tropical Soil.</title>
        <authorList>
            <person name="Hui R.K.H."/>
            <person name="Chen J.-W."/>
            <person name="Chan K.-G."/>
            <person name="Leung F.C.C."/>
        </authorList>
    </citation>
    <scope>NUCLEOTIDE SEQUENCE [LARGE SCALE GENOMIC DNA]</scope>
    <source>
        <strain evidence="2 3">A8</strain>
    </source>
</reference>
<keyword evidence="3" id="KW-1185">Reference proteome</keyword>
<evidence type="ECO:0000313" key="3">
    <source>
        <dbReference type="Proteomes" id="UP000027987"/>
    </source>
</evidence>
<proteinExistence type="predicted"/>
<accession>A0A075K192</accession>
<dbReference type="Proteomes" id="UP000027987">
    <property type="component" value="Chromosome"/>
</dbReference>
<evidence type="ECO:0000259" key="1">
    <source>
        <dbReference type="Pfam" id="PF11695"/>
    </source>
</evidence>
<dbReference type="AlphaFoldDB" id="A0A075K192"/>
<dbReference type="HOGENOM" id="CLU_119287_0_0_6"/>
<name>A0A075K192_9GAMM</name>
<dbReference type="Pfam" id="PF11695">
    <property type="entry name" value="DUF3291"/>
    <property type="match status" value="1"/>
</dbReference>
<sequence>MHINPRIAFFTFGVLRAPVGDPLVQGFVDRIGDVYAAAEGSEGFFDRSVRDVETWEHSWGPVIAPACAPDGLAMTRLAMTLSLWRDLESVAAFAYHGVHREALSRRADWAESGSWPTYVAWWVDGQHQPSWSEAVERIDHLHIHGPTPTAFSFRKPFDAMGEPTRMKAPRPAS</sequence>
<dbReference type="PATRIC" id="fig|1217721.7.peg.320"/>
<gene>
    <name evidence="2" type="ORF">HY57_01495</name>
</gene>
<dbReference type="OrthoDB" id="2376237at2"/>
<dbReference type="KEGG" id="dja:HY57_01495"/>
<dbReference type="RefSeq" id="WP_019466080.1">
    <property type="nucleotide sequence ID" value="NZ_ALOY01000168.1"/>
</dbReference>
<feature type="domain" description="DUF3291" evidence="1">
    <location>
        <begin position="8"/>
        <end position="155"/>
    </location>
</feature>
<protein>
    <recommendedName>
        <fullName evidence="1">DUF3291 domain-containing protein</fullName>
    </recommendedName>
</protein>
<dbReference type="InterPro" id="IPR021708">
    <property type="entry name" value="DUF3291"/>
</dbReference>